<dbReference type="RefSeq" id="XP_018130130.1">
    <property type="nucleotide sequence ID" value="XM_018275123.2"/>
</dbReference>
<dbReference type="OrthoDB" id="3430672at2759"/>
<dbReference type="PANTHER" id="PTHR43415">
    <property type="entry name" value="SPERMIDINE N(1)-ACETYLTRANSFERASE"/>
    <property type="match status" value="1"/>
</dbReference>
<reference evidence="3" key="2">
    <citation type="journal article" date="2018" name="Nat. Commun.">
        <title>Extreme sensitivity to ultraviolet light in the fungal pathogen causing white-nose syndrome of bats.</title>
        <authorList>
            <person name="Palmer J.M."/>
            <person name="Drees K.P."/>
            <person name="Foster J.T."/>
            <person name="Lindner D.L."/>
        </authorList>
    </citation>
    <scope>NUCLEOTIDE SEQUENCE [LARGE SCALE GENOMIC DNA]</scope>
    <source>
        <strain evidence="3">UAMH 10579</strain>
    </source>
</reference>
<proteinExistence type="predicted"/>
<sequence length="191" mass="21536">MASSFRSERLMYCGLEDTPRDKAFIHSILSDRTSSENATNYLVKPASSADVDSFMRGFREAFLGVLVCIPNPSAPQTPSIIGYVNLQHTTHPHHRSCTMSIRIVPAAQGRGYGSEAIKWVLEWGFLVAGLHRVSIGCFSFNEGARRLYERLGFVVEGRTREVAWKNGGWHDCIEMGMLEGEWREKYFKVEG</sequence>
<dbReference type="PROSITE" id="PS51186">
    <property type="entry name" value="GNAT"/>
    <property type="match status" value="1"/>
</dbReference>
<dbReference type="Proteomes" id="UP000091956">
    <property type="component" value="Unassembled WGS sequence"/>
</dbReference>
<dbReference type="InterPro" id="IPR000182">
    <property type="entry name" value="GNAT_dom"/>
</dbReference>
<dbReference type="SUPFAM" id="SSF55729">
    <property type="entry name" value="Acyl-CoA N-acyltransferases (Nat)"/>
    <property type="match status" value="1"/>
</dbReference>
<evidence type="ECO:0000313" key="2">
    <source>
        <dbReference type="EMBL" id="OBT96397.1"/>
    </source>
</evidence>
<protein>
    <recommendedName>
        <fullName evidence="1">N-acetyltransferase domain-containing protein</fullName>
    </recommendedName>
</protein>
<keyword evidence="3" id="KW-1185">Reference proteome</keyword>
<reference evidence="2 3" key="1">
    <citation type="submission" date="2016-03" db="EMBL/GenBank/DDBJ databases">
        <title>Comparative genomics of Pseudogymnoascus destructans, the fungus causing white-nose syndrome of bats.</title>
        <authorList>
            <person name="Palmer J.M."/>
            <person name="Drees K.P."/>
            <person name="Foster J.T."/>
            <person name="Lindner D.L."/>
        </authorList>
    </citation>
    <scope>NUCLEOTIDE SEQUENCE [LARGE SCALE GENOMIC DNA]</scope>
    <source>
        <strain evidence="2 3">UAMH 10579</strain>
    </source>
</reference>
<organism evidence="2 3">
    <name type="scientific">Pseudogymnoascus verrucosus</name>
    <dbReference type="NCBI Taxonomy" id="342668"/>
    <lineage>
        <taxon>Eukaryota</taxon>
        <taxon>Fungi</taxon>
        <taxon>Dikarya</taxon>
        <taxon>Ascomycota</taxon>
        <taxon>Pezizomycotina</taxon>
        <taxon>Leotiomycetes</taxon>
        <taxon>Thelebolales</taxon>
        <taxon>Thelebolaceae</taxon>
        <taxon>Pseudogymnoascus</taxon>
    </lineage>
</organism>
<dbReference type="InterPro" id="IPR016181">
    <property type="entry name" value="Acyl_CoA_acyltransferase"/>
</dbReference>
<accession>A0A1B8GKM5</accession>
<feature type="domain" description="N-acetyltransferase" evidence="1">
    <location>
        <begin position="41"/>
        <end position="180"/>
    </location>
</feature>
<dbReference type="GeneID" id="28839046"/>
<dbReference type="EMBL" id="KV460228">
    <property type="protein sequence ID" value="OBT96397.1"/>
    <property type="molecule type" value="Genomic_DNA"/>
</dbReference>
<dbReference type="AlphaFoldDB" id="A0A1B8GKM5"/>
<evidence type="ECO:0000259" key="1">
    <source>
        <dbReference type="PROSITE" id="PS51186"/>
    </source>
</evidence>
<gene>
    <name evidence="2" type="ORF">VE01_05660</name>
</gene>
<dbReference type="GO" id="GO:0016747">
    <property type="term" value="F:acyltransferase activity, transferring groups other than amino-acyl groups"/>
    <property type="evidence" value="ECO:0007669"/>
    <property type="project" value="InterPro"/>
</dbReference>
<name>A0A1B8GKM5_9PEZI</name>
<dbReference type="PANTHER" id="PTHR43415:SF3">
    <property type="entry name" value="GNAT-FAMILY ACETYLTRANSFERASE"/>
    <property type="match status" value="1"/>
</dbReference>
<dbReference type="Pfam" id="PF13302">
    <property type="entry name" value="Acetyltransf_3"/>
    <property type="match status" value="1"/>
</dbReference>
<dbReference type="CDD" id="cd04301">
    <property type="entry name" value="NAT_SF"/>
    <property type="match status" value="1"/>
</dbReference>
<dbReference type="Gene3D" id="3.40.630.30">
    <property type="match status" value="1"/>
</dbReference>
<evidence type="ECO:0000313" key="3">
    <source>
        <dbReference type="Proteomes" id="UP000091956"/>
    </source>
</evidence>